<protein>
    <submittedName>
        <fullName evidence="2">Translesion DNA synthesis-associated protein ImuA</fullName>
    </submittedName>
</protein>
<name>A0A923S425_9BURK</name>
<dbReference type="Gene3D" id="3.40.50.300">
    <property type="entry name" value="P-loop containing nucleotide triphosphate hydrolases"/>
    <property type="match status" value="1"/>
</dbReference>
<comment type="caution">
    <text evidence="2">The sequence shown here is derived from an EMBL/GenBank/DDBJ whole genome shotgun (WGS) entry which is preliminary data.</text>
</comment>
<gene>
    <name evidence="2" type="primary">imuA</name>
    <name evidence="2" type="ORF">H8R02_18485</name>
</gene>
<reference evidence="2" key="1">
    <citation type="submission" date="2020-08" db="EMBL/GenBank/DDBJ databases">
        <title>Ramlibacter sp. GTP1 16S ribosomal RNA gene genome sequencing and assembly.</title>
        <authorList>
            <person name="Kang M."/>
        </authorList>
    </citation>
    <scope>NUCLEOTIDE SEQUENCE</scope>
    <source>
        <strain evidence="2">GTP1</strain>
    </source>
</reference>
<proteinExistence type="predicted"/>
<organism evidence="2 3">
    <name type="scientific">Ramlibacter albus</name>
    <dbReference type="NCBI Taxonomy" id="2079448"/>
    <lineage>
        <taxon>Bacteria</taxon>
        <taxon>Pseudomonadati</taxon>
        <taxon>Pseudomonadota</taxon>
        <taxon>Betaproteobacteria</taxon>
        <taxon>Burkholderiales</taxon>
        <taxon>Comamonadaceae</taxon>
        <taxon>Ramlibacter</taxon>
    </lineage>
</organism>
<dbReference type="EMBL" id="JACORU010000007">
    <property type="protein sequence ID" value="MBC5766463.1"/>
    <property type="molecule type" value="Genomic_DNA"/>
</dbReference>
<evidence type="ECO:0000256" key="1">
    <source>
        <dbReference type="SAM" id="MobiDB-lite"/>
    </source>
</evidence>
<keyword evidence="3" id="KW-1185">Reference proteome</keyword>
<dbReference type="InterPro" id="IPR047610">
    <property type="entry name" value="ImuA_translesion"/>
</dbReference>
<evidence type="ECO:0000313" key="2">
    <source>
        <dbReference type="EMBL" id="MBC5766463.1"/>
    </source>
</evidence>
<dbReference type="Proteomes" id="UP000596827">
    <property type="component" value="Unassembled WGS sequence"/>
</dbReference>
<dbReference type="AlphaFoldDB" id="A0A923S425"/>
<dbReference type="NCBIfam" id="NF033429">
    <property type="entry name" value="ImuA_translesion"/>
    <property type="match status" value="1"/>
</dbReference>
<feature type="region of interest" description="Disordered" evidence="1">
    <location>
        <begin position="222"/>
        <end position="247"/>
    </location>
</feature>
<sequence>MTPVLAATRLRLITDLNLPEVRRVSELAHHEEAVPTGHRFLDLQLPGGGWPVGSMVELLQDEPARNVWQLVAPALSELAQQQPGPVVLVGSPFEPFAPSLQSRGLDPSRLLRIEADKPKPRLWAAEQALRCADVCAVLAWLPQCKSAELRRLQLVAAEHKQLLFVMRPVRARQESSPAKLRLQIEPDQGLQVRILKRKGPPLDQPVELPEHPQRLAALLQSRKGRAQPAIPQPEERSHVLDRTLSLA</sequence>
<dbReference type="SUPFAM" id="SSF52540">
    <property type="entry name" value="P-loop containing nucleoside triphosphate hydrolases"/>
    <property type="match status" value="1"/>
</dbReference>
<accession>A0A923S425</accession>
<dbReference type="InterPro" id="IPR027417">
    <property type="entry name" value="P-loop_NTPase"/>
</dbReference>
<evidence type="ECO:0000313" key="3">
    <source>
        <dbReference type="Proteomes" id="UP000596827"/>
    </source>
</evidence>